<sequence length="404" mass="43284">MKLRNALLGGAAAILLLSGAENVAFASTVKAGSTLNASQVGGKQAKVAHIIAVTNLRKGPGMDYKIVAKAQPGDSFAIEGSDGDWYKVGLPGGGKAYIANWVVETDAEEQVAIEGPGEGQQTDNGPKATVIQILGVTNLRSGPGMDYSVVAKAQSGETFRIDGSEGEWYRIVLTNGRQAYVAKWVVQTEEVPDSDSRVYIYHTHNRESWKNVARSTAGGAYDDKEVNITLVGKHMASTLKQRGIPTISENADIAARLTEQKLNYSQSYAESGKAVANAISSHASLSYFLDIHRDADLPRSTTAVTIGKKTYARVMFVIGMANPNYKENKKLADALHTLLNKKYPGLSRGVLLKGSSNGNGEYNQSVSSGSLLLEFGGVNNTLQENLSTAEAFAEVFADYLKQKK</sequence>
<dbReference type="SMART" id="SM00287">
    <property type="entry name" value="SH3b"/>
    <property type="match status" value="2"/>
</dbReference>
<reference evidence="3 4" key="1">
    <citation type="submission" date="2017-08" db="EMBL/GenBank/DDBJ databases">
        <title>Substantial Increase in Enzyme Production by Combined Drug-Resistance Mutations in Paenibacillus agaridevorans.</title>
        <authorList>
            <person name="Tanaka Y."/>
            <person name="Funane K."/>
            <person name="Hosaka T."/>
            <person name="Shiwa Y."/>
            <person name="Fujita N."/>
            <person name="Miyazaki T."/>
            <person name="Yoshikawa H."/>
            <person name="Murakami K."/>
            <person name="Kasahara K."/>
            <person name="Inaoka T."/>
            <person name="Hiraga Y."/>
            <person name="Ochi K."/>
        </authorList>
    </citation>
    <scope>NUCLEOTIDE SEQUENCE [LARGE SCALE GENOMIC DNA]</scope>
    <source>
        <strain evidence="3 4">T-3040</strain>
    </source>
</reference>
<comment type="caution">
    <text evidence="3">The sequence shown here is derived from an EMBL/GenBank/DDBJ whole genome shotgun (WGS) entry which is preliminary data.</text>
</comment>
<dbReference type="EMBL" id="BDQX01000048">
    <property type="protein sequence ID" value="GBG06499.1"/>
    <property type="molecule type" value="Genomic_DNA"/>
</dbReference>
<name>A0A2R5ELH9_9BACL</name>
<dbReference type="Pfam" id="PF08239">
    <property type="entry name" value="SH3_3"/>
    <property type="match status" value="2"/>
</dbReference>
<keyword evidence="4" id="KW-1185">Reference proteome</keyword>
<dbReference type="AlphaFoldDB" id="A0A2R5ELH9"/>
<dbReference type="InterPro" id="IPR052354">
    <property type="entry name" value="Cell_Wall_Dynamics_Protein"/>
</dbReference>
<dbReference type="PANTHER" id="PTHR34408:SF1">
    <property type="entry name" value="GLYCOSYL HYDROLASE FAMILY 19 DOMAIN-CONTAINING PROTEIN HI_1415"/>
    <property type="match status" value="1"/>
</dbReference>
<dbReference type="PROSITE" id="PS51781">
    <property type="entry name" value="SH3B"/>
    <property type="match status" value="2"/>
</dbReference>
<feature type="signal peptide" evidence="1">
    <location>
        <begin position="1"/>
        <end position="26"/>
    </location>
</feature>
<feature type="domain" description="SH3b" evidence="2">
    <location>
        <begin position="125"/>
        <end position="189"/>
    </location>
</feature>
<dbReference type="RefSeq" id="WP_108991792.1">
    <property type="nucleotide sequence ID" value="NZ_BDQX01000048.1"/>
</dbReference>
<dbReference type="InterPro" id="IPR010897">
    <property type="entry name" value="Spore_II_P"/>
</dbReference>
<dbReference type="PANTHER" id="PTHR34408">
    <property type="entry name" value="FAMILY PROTEIN, PUTATIVE-RELATED"/>
    <property type="match status" value="1"/>
</dbReference>
<keyword evidence="1" id="KW-0732">Signal</keyword>
<evidence type="ECO:0000256" key="1">
    <source>
        <dbReference type="SAM" id="SignalP"/>
    </source>
</evidence>
<organism evidence="3 4">
    <name type="scientific">Paenibacillus agaridevorans</name>
    <dbReference type="NCBI Taxonomy" id="171404"/>
    <lineage>
        <taxon>Bacteria</taxon>
        <taxon>Bacillati</taxon>
        <taxon>Bacillota</taxon>
        <taxon>Bacilli</taxon>
        <taxon>Bacillales</taxon>
        <taxon>Paenibacillaceae</taxon>
        <taxon>Paenibacillus</taxon>
    </lineage>
</organism>
<dbReference type="NCBIfam" id="TIGR02867">
    <property type="entry name" value="spore_II_P"/>
    <property type="match status" value="1"/>
</dbReference>
<dbReference type="InterPro" id="IPR003646">
    <property type="entry name" value="SH3-like_bac-type"/>
</dbReference>
<gene>
    <name evidence="3" type="ORF">PAT3040_01026</name>
</gene>
<feature type="chain" id="PRO_5015356271" description="SH3b domain-containing protein" evidence="1">
    <location>
        <begin position="27"/>
        <end position="404"/>
    </location>
</feature>
<evidence type="ECO:0000313" key="4">
    <source>
        <dbReference type="Proteomes" id="UP000245202"/>
    </source>
</evidence>
<evidence type="ECO:0000313" key="3">
    <source>
        <dbReference type="EMBL" id="GBG06499.1"/>
    </source>
</evidence>
<dbReference type="Proteomes" id="UP000245202">
    <property type="component" value="Unassembled WGS sequence"/>
</dbReference>
<proteinExistence type="predicted"/>
<feature type="domain" description="SH3b" evidence="2">
    <location>
        <begin position="45"/>
        <end position="106"/>
    </location>
</feature>
<accession>A0A2R5ELH9</accession>
<dbReference type="Pfam" id="PF07454">
    <property type="entry name" value="SpoIIP"/>
    <property type="match status" value="1"/>
</dbReference>
<dbReference type="Gene3D" id="2.30.30.40">
    <property type="entry name" value="SH3 Domains"/>
    <property type="match status" value="2"/>
</dbReference>
<protein>
    <recommendedName>
        <fullName evidence="2">SH3b domain-containing protein</fullName>
    </recommendedName>
</protein>
<evidence type="ECO:0000259" key="2">
    <source>
        <dbReference type="PROSITE" id="PS51781"/>
    </source>
</evidence>